<proteinExistence type="predicted"/>
<dbReference type="PANTHER" id="PTHR47260">
    <property type="entry name" value="UPF0644 PROTEIN PB2B4.06"/>
    <property type="match status" value="1"/>
</dbReference>
<dbReference type="InterPro" id="IPR006683">
    <property type="entry name" value="Thioestr_dom"/>
</dbReference>
<dbReference type="Pfam" id="PF03061">
    <property type="entry name" value="4HBT"/>
    <property type="match status" value="1"/>
</dbReference>
<dbReference type="SUPFAM" id="SSF54637">
    <property type="entry name" value="Thioesterase/thiol ester dehydrase-isomerase"/>
    <property type="match status" value="1"/>
</dbReference>
<dbReference type="Gene3D" id="3.10.129.10">
    <property type="entry name" value="Hotdog Thioesterase"/>
    <property type="match status" value="1"/>
</dbReference>
<dbReference type="EMBL" id="LAZR01061171">
    <property type="protein sequence ID" value="KKK64121.1"/>
    <property type="molecule type" value="Genomic_DNA"/>
</dbReference>
<name>A0A0F8ZVW9_9ZZZZ</name>
<evidence type="ECO:0000259" key="1">
    <source>
        <dbReference type="Pfam" id="PF03061"/>
    </source>
</evidence>
<sequence>MSRKPLTNTFAFETRCFVCDQDNEGGLRQRFFLDDELGRVVAEFIPSADHSGAPNYAHGGVSMAVLDDAMAWAIIAIKDRFGLTRKAEVEFFRPVLVGRAYEVQAWVESFEDRSLVARAELRSAEGKLCVAAKAIYTVLTLEEAEQAYQDRQYLSQEILRMR</sequence>
<dbReference type="CDD" id="cd03443">
    <property type="entry name" value="PaaI_thioesterase"/>
    <property type="match status" value="1"/>
</dbReference>
<evidence type="ECO:0000313" key="2">
    <source>
        <dbReference type="EMBL" id="KKK64121.1"/>
    </source>
</evidence>
<dbReference type="AlphaFoldDB" id="A0A0F8ZVW9"/>
<comment type="caution">
    <text evidence="2">The sequence shown here is derived from an EMBL/GenBank/DDBJ whole genome shotgun (WGS) entry which is preliminary data.</text>
</comment>
<protein>
    <recommendedName>
        <fullName evidence="1">Thioesterase domain-containing protein</fullName>
    </recommendedName>
</protein>
<accession>A0A0F8ZVW9</accession>
<dbReference type="InterPro" id="IPR052061">
    <property type="entry name" value="PTE-AB_protein"/>
</dbReference>
<gene>
    <name evidence="2" type="ORF">LCGC14_2987400</name>
</gene>
<dbReference type="InterPro" id="IPR029069">
    <property type="entry name" value="HotDog_dom_sf"/>
</dbReference>
<dbReference type="PANTHER" id="PTHR47260:SF1">
    <property type="entry name" value="UPF0644 PROTEIN PB2B4.06"/>
    <property type="match status" value="1"/>
</dbReference>
<feature type="domain" description="Thioesterase" evidence="1">
    <location>
        <begin position="56"/>
        <end position="129"/>
    </location>
</feature>
<reference evidence="2" key="1">
    <citation type="journal article" date="2015" name="Nature">
        <title>Complex archaea that bridge the gap between prokaryotes and eukaryotes.</title>
        <authorList>
            <person name="Spang A."/>
            <person name="Saw J.H."/>
            <person name="Jorgensen S.L."/>
            <person name="Zaremba-Niedzwiedzka K."/>
            <person name="Martijn J."/>
            <person name="Lind A.E."/>
            <person name="van Eijk R."/>
            <person name="Schleper C."/>
            <person name="Guy L."/>
            <person name="Ettema T.J."/>
        </authorList>
    </citation>
    <scope>NUCLEOTIDE SEQUENCE</scope>
</reference>
<organism evidence="2">
    <name type="scientific">marine sediment metagenome</name>
    <dbReference type="NCBI Taxonomy" id="412755"/>
    <lineage>
        <taxon>unclassified sequences</taxon>
        <taxon>metagenomes</taxon>
        <taxon>ecological metagenomes</taxon>
    </lineage>
</organism>